<proteinExistence type="predicted"/>
<gene>
    <name evidence="2" type="ORF">PODLI_1B041387</name>
</gene>
<protein>
    <submittedName>
        <fullName evidence="2">Uncharacterized protein</fullName>
    </submittedName>
</protein>
<evidence type="ECO:0000313" key="2">
    <source>
        <dbReference type="EMBL" id="CAI5779124.1"/>
    </source>
</evidence>
<evidence type="ECO:0000256" key="1">
    <source>
        <dbReference type="SAM" id="MobiDB-lite"/>
    </source>
</evidence>
<organism evidence="2 3">
    <name type="scientific">Podarcis lilfordi</name>
    <name type="common">Lilford's wall lizard</name>
    <dbReference type="NCBI Taxonomy" id="74358"/>
    <lineage>
        <taxon>Eukaryota</taxon>
        <taxon>Metazoa</taxon>
        <taxon>Chordata</taxon>
        <taxon>Craniata</taxon>
        <taxon>Vertebrata</taxon>
        <taxon>Euteleostomi</taxon>
        <taxon>Lepidosauria</taxon>
        <taxon>Squamata</taxon>
        <taxon>Bifurcata</taxon>
        <taxon>Unidentata</taxon>
        <taxon>Episquamata</taxon>
        <taxon>Laterata</taxon>
        <taxon>Lacertibaenia</taxon>
        <taxon>Lacertidae</taxon>
        <taxon>Podarcis</taxon>
    </lineage>
</organism>
<evidence type="ECO:0000313" key="3">
    <source>
        <dbReference type="Proteomes" id="UP001178461"/>
    </source>
</evidence>
<accession>A0AA35P8N7</accession>
<dbReference type="AlphaFoldDB" id="A0AA35P8N7"/>
<dbReference type="EMBL" id="OX395132">
    <property type="protein sequence ID" value="CAI5779124.1"/>
    <property type="molecule type" value="Genomic_DNA"/>
</dbReference>
<dbReference type="Proteomes" id="UP001178461">
    <property type="component" value="Chromosome 7"/>
</dbReference>
<name>A0AA35P8N7_9SAUR</name>
<feature type="region of interest" description="Disordered" evidence="1">
    <location>
        <begin position="1"/>
        <end position="41"/>
    </location>
</feature>
<sequence length="65" mass="6773">MAIMSPKRVPAQPALTVPPKRTIRGPSQSLRSPSTGHASGGLQSLVSSLAVCPRRCTSGSSIRVF</sequence>
<reference evidence="2" key="1">
    <citation type="submission" date="2022-12" db="EMBL/GenBank/DDBJ databases">
        <authorList>
            <person name="Alioto T."/>
            <person name="Alioto T."/>
            <person name="Gomez Garrido J."/>
        </authorList>
    </citation>
    <scope>NUCLEOTIDE SEQUENCE</scope>
</reference>
<feature type="compositionally biased region" description="Polar residues" evidence="1">
    <location>
        <begin position="25"/>
        <end position="41"/>
    </location>
</feature>
<keyword evidence="3" id="KW-1185">Reference proteome</keyword>